<reference evidence="4 5" key="1">
    <citation type="submission" date="2018-09" db="EMBL/GenBank/DDBJ databases">
        <title>Characterization of the phylogenetic diversity of five novel species belonging to the genus Bifidobacterium.</title>
        <authorList>
            <person name="Lugli G.A."/>
            <person name="Duranti S."/>
            <person name="Milani C."/>
        </authorList>
    </citation>
    <scope>NUCLEOTIDE SEQUENCE [LARGE SCALE GENOMIC DNA]</scope>
    <source>
        <strain evidence="4 5">2033B</strain>
    </source>
</reference>
<feature type="region of interest" description="Disordered" evidence="1">
    <location>
        <begin position="108"/>
        <end position="129"/>
    </location>
</feature>
<proteinExistence type="predicted"/>
<sequence length="317" mass="33491">MNDNDGRAQLPAGDNQPQASYESTAADPGTSAGFASNDPAGQGGWASGCAQAGPAGETNQAWQYGQGQYGSTGSYEQYGQSGQYGQHDQYGQPNAAAPYAQTGRYGQYGQYGQSQSGQSAQAPQAAPPAGQYPPQGAYVYGYGYPMPTNERWNVLCIVGFVLAFVIPPVGVILSAIALVQINRTRERSRGLSIAGIVVGGVLTALWVVGIVFVGWAIDTAIRYSDDQGSSHSYSYDYNDADCPVEIDGECYSLDDLEREWGDFDWDDFGVGGLDASKWVGDTPNGTFGTDFDVDFGGETVSEPVLDVRGVVAVNLLG</sequence>
<protein>
    <submittedName>
        <fullName evidence="4">Peptidyl-prolyl cis-trans isomerase</fullName>
    </submittedName>
</protein>
<dbReference type="Proteomes" id="UP000287470">
    <property type="component" value="Unassembled WGS sequence"/>
</dbReference>
<dbReference type="Pfam" id="PF13828">
    <property type="entry name" value="DUF4190"/>
    <property type="match status" value="1"/>
</dbReference>
<keyword evidence="5" id="KW-1185">Reference proteome</keyword>
<evidence type="ECO:0000256" key="2">
    <source>
        <dbReference type="SAM" id="Phobius"/>
    </source>
</evidence>
<feature type="transmembrane region" description="Helical" evidence="2">
    <location>
        <begin position="152"/>
        <end position="179"/>
    </location>
</feature>
<name>A0A430FWT6_9BIFI</name>
<dbReference type="EMBL" id="QXGK01000001">
    <property type="protein sequence ID" value="RSX58835.1"/>
    <property type="molecule type" value="Genomic_DNA"/>
</dbReference>
<gene>
    <name evidence="4" type="ORF">D2E24_0131</name>
</gene>
<keyword evidence="4" id="KW-0413">Isomerase</keyword>
<dbReference type="GO" id="GO:0016853">
    <property type="term" value="F:isomerase activity"/>
    <property type="evidence" value="ECO:0007669"/>
    <property type="project" value="UniProtKB-KW"/>
</dbReference>
<comment type="caution">
    <text evidence="4">The sequence shown here is derived from an EMBL/GenBank/DDBJ whole genome shotgun (WGS) entry which is preliminary data.</text>
</comment>
<keyword evidence="2" id="KW-0812">Transmembrane</keyword>
<feature type="region of interest" description="Disordered" evidence="1">
    <location>
        <begin position="1"/>
        <end position="57"/>
    </location>
</feature>
<keyword evidence="2" id="KW-0472">Membrane</keyword>
<accession>A0A430FWT6</accession>
<evidence type="ECO:0000313" key="4">
    <source>
        <dbReference type="EMBL" id="RSX58835.1"/>
    </source>
</evidence>
<dbReference type="InterPro" id="IPR025241">
    <property type="entry name" value="DUF4190"/>
</dbReference>
<evidence type="ECO:0000256" key="1">
    <source>
        <dbReference type="SAM" id="MobiDB-lite"/>
    </source>
</evidence>
<organism evidence="4 5">
    <name type="scientific">Bifidobacterium samirii</name>
    <dbReference type="NCBI Taxonomy" id="2306974"/>
    <lineage>
        <taxon>Bacteria</taxon>
        <taxon>Bacillati</taxon>
        <taxon>Actinomycetota</taxon>
        <taxon>Actinomycetes</taxon>
        <taxon>Bifidobacteriales</taxon>
        <taxon>Bifidobacteriaceae</taxon>
        <taxon>Bifidobacterium</taxon>
    </lineage>
</organism>
<feature type="transmembrane region" description="Helical" evidence="2">
    <location>
        <begin position="191"/>
        <end position="217"/>
    </location>
</feature>
<evidence type="ECO:0000259" key="3">
    <source>
        <dbReference type="Pfam" id="PF13828"/>
    </source>
</evidence>
<feature type="domain" description="DUF4190" evidence="3">
    <location>
        <begin position="154"/>
        <end position="208"/>
    </location>
</feature>
<dbReference type="AlphaFoldDB" id="A0A430FWT6"/>
<evidence type="ECO:0000313" key="5">
    <source>
        <dbReference type="Proteomes" id="UP000287470"/>
    </source>
</evidence>
<keyword evidence="2" id="KW-1133">Transmembrane helix</keyword>